<reference evidence="1 2" key="1">
    <citation type="journal article" date="2021" name="Comput. Struct. Biotechnol. J.">
        <title>De novo genome assembly of the potent medicinal plant Rehmannia glutinosa using nanopore technology.</title>
        <authorList>
            <person name="Ma L."/>
            <person name="Dong C."/>
            <person name="Song C."/>
            <person name="Wang X."/>
            <person name="Zheng X."/>
            <person name="Niu Y."/>
            <person name="Chen S."/>
            <person name="Feng W."/>
        </authorList>
    </citation>
    <scope>NUCLEOTIDE SEQUENCE [LARGE SCALE GENOMIC DNA]</scope>
    <source>
        <strain evidence="1">DH-2019</strain>
    </source>
</reference>
<dbReference type="SUPFAM" id="SSF52058">
    <property type="entry name" value="L domain-like"/>
    <property type="match status" value="1"/>
</dbReference>
<dbReference type="Gene3D" id="3.80.10.10">
    <property type="entry name" value="Ribonuclease Inhibitor"/>
    <property type="match status" value="1"/>
</dbReference>
<protein>
    <submittedName>
        <fullName evidence="1">Uncharacterized protein</fullName>
    </submittedName>
</protein>
<dbReference type="InterPro" id="IPR032675">
    <property type="entry name" value="LRR_dom_sf"/>
</dbReference>
<gene>
    <name evidence="1" type="ORF">DH2020_013144</name>
</gene>
<dbReference type="Proteomes" id="UP001318860">
    <property type="component" value="Unassembled WGS sequence"/>
</dbReference>
<dbReference type="PANTHER" id="PTHR15140">
    <property type="entry name" value="TUBULIN-SPECIFIC CHAPERONE E"/>
    <property type="match status" value="1"/>
</dbReference>
<evidence type="ECO:0000313" key="1">
    <source>
        <dbReference type="EMBL" id="KAK6153505.1"/>
    </source>
</evidence>
<comment type="caution">
    <text evidence="1">The sequence shown here is derived from an EMBL/GenBank/DDBJ whole genome shotgun (WGS) entry which is preliminary data.</text>
</comment>
<keyword evidence="2" id="KW-1185">Reference proteome</keyword>
<dbReference type="PANTHER" id="PTHR15140:SF33">
    <property type="entry name" value="LATE BLIGHT RESISTANCE PROTEIN HOMOLOG R1A-3 ISOFORM X1"/>
    <property type="match status" value="1"/>
</dbReference>
<dbReference type="EMBL" id="JABTTQ020000006">
    <property type="protein sequence ID" value="KAK6153505.1"/>
    <property type="molecule type" value="Genomic_DNA"/>
</dbReference>
<name>A0ABR0X4Y9_REHGL</name>
<evidence type="ECO:0000313" key="2">
    <source>
        <dbReference type="Proteomes" id="UP001318860"/>
    </source>
</evidence>
<accession>A0ABR0X4Y9</accession>
<organism evidence="1 2">
    <name type="scientific">Rehmannia glutinosa</name>
    <name type="common">Chinese foxglove</name>
    <dbReference type="NCBI Taxonomy" id="99300"/>
    <lineage>
        <taxon>Eukaryota</taxon>
        <taxon>Viridiplantae</taxon>
        <taxon>Streptophyta</taxon>
        <taxon>Embryophyta</taxon>
        <taxon>Tracheophyta</taxon>
        <taxon>Spermatophyta</taxon>
        <taxon>Magnoliopsida</taxon>
        <taxon>eudicotyledons</taxon>
        <taxon>Gunneridae</taxon>
        <taxon>Pentapetalae</taxon>
        <taxon>asterids</taxon>
        <taxon>lamiids</taxon>
        <taxon>Lamiales</taxon>
        <taxon>Orobanchaceae</taxon>
        <taxon>Rehmannieae</taxon>
        <taxon>Rehmannia</taxon>
    </lineage>
</organism>
<proteinExistence type="predicted"/>
<sequence length="260" mass="29207">MDIKSFGAPSYLPMEIWNMKELKHLQIVGSNLPDPCSDTLLPNLRTLLDDGPHSCTKGVFEGIPNLEKLGIRIELVPDASESFGCFDHISLLENLKSLKCVIVNPIFGPEVVAPPPISISLSRLQKLSLSGFGYPWDVMRMIASLPNLKVLKLRCYAFRRSNWQIEDNEFPKLKFLLIEDTDMVQCTVGRFGSLPGYIYIYLKSCYKLEKIRLCNHFTKHELVDCNPLAVACAQEMKDEGTVMSVNVHSSLDDQKLGSKG</sequence>